<dbReference type="InterPro" id="IPR003894">
    <property type="entry name" value="TAFH_NHR1"/>
</dbReference>
<dbReference type="SUPFAM" id="SSF158553">
    <property type="entry name" value="TAFH domain-like"/>
    <property type="match status" value="1"/>
</dbReference>
<evidence type="ECO:0000256" key="6">
    <source>
        <dbReference type="SAM" id="MobiDB-lite"/>
    </source>
</evidence>
<organism evidence="8 9">
    <name type="scientific">Porites evermanni</name>
    <dbReference type="NCBI Taxonomy" id="104178"/>
    <lineage>
        <taxon>Eukaryota</taxon>
        <taxon>Metazoa</taxon>
        <taxon>Cnidaria</taxon>
        <taxon>Anthozoa</taxon>
        <taxon>Hexacorallia</taxon>
        <taxon>Scleractinia</taxon>
        <taxon>Fungiina</taxon>
        <taxon>Poritidae</taxon>
        <taxon>Porites</taxon>
    </lineage>
</organism>
<name>A0ABN8LXJ3_9CNID</name>
<feature type="compositionally biased region" description="Low complexity" evidence="6">
    <location>
        <begin position="758"/>
        <end position="778"/>
    </location>
</feature>
<dbReference type="SMART" id="SM00549">
    <property type="entry name" value="TAFH"/>
    <property type="match status" value="1"/>
</dbReference>
<dbReference type="SUPFAM" id="SSF47113">
    <property type="entry name" value="Histone-fold"/>
    <property type="match status" value="1"/>
</dbReference>
<sequence length="825" mass="90593">MASSFLEDLFEKEVDEKEVSAMVGSLESQLASTPIPRSHHNEVKPSVEASKTSPKISNMTSKAPIRTSPIQNQTATAVRPGISSSPVLNTTGNTAITTVINIAPRPTVTTAVPLAPRPATMAVLAAPNAAFAGGHRFVTTMINSTDLINRNINILNPQQIALAPRIVSGNAAVPGNPQTMTAPRIIQQIQPRVVNAPRVLNPQVVLRQPATSSPVQQDQKMNIIQTQIRPVPASVSVTQNVPIRTNLTQIRPQQINAIPRTVTYRMPINQASVTTPKTEIASTAGTNSHNSSSSNVANVGMRVSTPTTPQQQGVKNITIAGNQTKPQPSSTPLATVTHSQPQVNAAQLEQVKEQALKLKNFFNNLVRLASEKSPDVGKTVKELVQGVMEGKLTEEQFATNLQTTLNSPPQPNLVGFLKVGVNISAIWQKRKVKKYMTFCVLGCHYQVKKYSMNVLYGAVNKGSRPKLPANAKFQNVHRCLGPQKLVPLVRVPKPPYYSLSASKTFLPASMLNLSSIVYVLIGLSTSPNILQIADAALRVVFLLSPYWSVNSLHLLKTFYSSGDDDINDVTSMAGVNLMEESQRILAINSDLLSSQTRSCKDEPFLNVPSLQRKLDLLAKKHGLTDVSQDVVSLVSHATQERLRNILEKISTISLHRLEVYRDDPIYEVGVDIRSQLRVFEQIDEVERKKRDARERDILMRAANHSDRQKDPEQARLKEKAKQLQQEEEELIRKRAANSTALAAIGPRKKRKLDEALEGSSSSSTPGSSSTSASPSSSSVLGNQNDVRKQVPRQRMRRVLLKDLIFVMEQEKETTKSLLLYKALLK</sequence>
<evidence type="ECO:0000256" key="2">
    <source>
        <dbReference type="ARBA" id="ARBA00006178"/>
    </source>
</evidence>
<feature type="compositionally biased region" description="Basic and acidic residues" evidence="6">
    <location>
        <begin position="699"/>
        <end position="721"/>
    </location>
</feature>
<evidence type="ECO:0000313" key="8">
    <source>
        <dbReference type="EMBL" id="CAH3020315.1"/>
    </source>
</evidence>
<dbReference type="Gene3D" id="1.20.120.1110">
    <property type="entry name" value="TAFH/NHR1 domain"/>
    <property type="match status" value="1"/>
</dbReference>
<feature type="domain" description="TAFH" evidence="7">
    <location>
        <begin position="348"/>
        <end position="447"/>
    </location>
</feature>
<comment type="caution">
    <text evidence="8">The sequence shown here is derived from an EMBL/GenBank/DDBJ whole genome shotgun (WGS) entry which is preliminary data.</text>
</comment>
<keyword evidence="3" id="KW-0805">Transcription regulation</keyword>
<comment type="similarity">
    <text evidence="2">Belongs to the TAF4 family.</text>
</comment>
<dbReference type="InterPro" id="IPR009072">
    <property type="entry name" value="Histone-fold"/>
</dbReference>
<accession>A0ABN8LXJ3</accession>
<evidence type="ECO:0000256" key="4">
    <source>
        <dbReference type="ARBA" id="ARBA00023163"/>
    </source>
</evidence>
<dbReference type="CDD" id="cd08045">
    <property type="entry name" value="HFD_TAF4"/>
    <property type="match status" value="1"/>
</dbReference>
<dbReference type="PROSITE" id="PS51119">
    <property type="entry name" value="TAFH"/>
    <property type="match status" value="1"/>
</dbReference>
<dbReference type="Pfam" id="PF07531">
    <property type="entry name" value="TAFH"/>
    <property type="match status" value="1"/>
</dbReference>
<evidence type="ECO:0000256" key="5">
    <source>
        <dbReference type="ARBA" id="ARBA00023242"/>
    </source>
</evidence>
<protein>
    <recommendedName>
        <fullName evidence="7">TAFH domain-containing protein</fullName>
    </recommendedName>
</protein>
<comment type="subcellular location">
    <subcellularLocation>
        <location evidence="1">Nucleus</location>
    </subcellularLocation>
</comment>
<feature type="region of interest" description="Disordered" evidence="6">
    <location>
        <begin position="23"/>
        <end position="71"/>
    </location>
</feature>
<evidence type="ECO:0000256" key="1">
    <source>
        <dbReference type="ARBA" id="ARBA00004123"/>
    </source>
</evidence>
<keyword evidence="5" id="KW-0539">Nucleus</keyword>
<dbReference type="PANTHER" id="PTHR15138">
    <property type="entry name" value="TRANSCRIPTION INITIATION FACTOR TFIID SUBUNIT 4"/>
    <property type="match status" value="1"/>
</dbReference>
<evidence type="ECO:0000313" key="9">
    <source>
        <dbReference type="Proteomes" id="UP001159427"/>
    </source>
</evidence>
<feature type="region of interest" description="Disordered" evidence="6">
    <location>
        <begin position="699"/>
        <end position="723"/>
    </location>
</feature>
<dbReference type="InterPro" id="IPR037249">
    <property type="entry name" value="TAFH/NHR1_dom_sf"/>
</dbReference>
<gene>
    <name evidence="8" type="ORF">PEVE_00006632</name>
</gene>
<keyword evidence="9" id="KW-1185">Reference proteome</keyword>
<reference evidence="8 9" key="1">
    <citation type="submission" date="2022-05" db="EMBL/GenBank/DDBJ databases">
        <authorList>
            <consortium name="Genoscope - CEA"/>
            <person name="William W."/>
        </authorList>
    </citation>
    <scope>NUCLEOTIDE SEQUENCE [LARGE SCALE GENOMIC DNA]</scope>
</reference>
<dbReference type="InterPro" id="IPR007900">
    <property type="entry name" value="TAF4_C"/>
</dbReference>
<dbReference type="PANTHER" id="PTHR15138:SF14">
    <property type="entry name" value="TRANSCRIPTION INITIATION FACTOR TFIID SUBUNIT 4"/>
    <property type="match status" value="1"/>
</dbReference>
<feature type="region of interest" description="Disordered" evidence="6">
    <location>
        <begin position="742"/>
        <end position="790"/>
    </location>
</feature>
<dbReference type="Proteomes" id="UP001159427">
    <property type="component" value="Unassembled WGS sequence"/>
</dbReference>
<evidence type="ECO:0000256" key="3">
    <source>
        <dbReference type="ARBA" id="ARBA00023015"/>
    </source>
</evidence>
<proteinExistence type="inferred from homology"/>
<keyword evidence="4" id="KW-0804">Transcription</keyword>
<dbReference type="Pfam" id="PF05236">
    <property type="entry name" value="TAF4"/>
    <property type="match status" value="1"/>
</dbReference>
<evidence type="ECO:0000259" key="7">
    <source>
        <dbReference type="PROSITE" id="PS51119"/>
    </source>
</evidence>
<dbReference type="Gene3D" id="1.10.20.10">
    <property type="entry name" value="Histone, subunit A"/>
    <property type="match status" value="1"/>
</dbReference>
<feature type="compositionally biased region" description="Polar residues" evidence="6">
    <location>
        <begin position="49"/>
        <end position="61"/>
    </location>
</feature>
<dbReference type="EMBL" id="CALNXI010000143">
    <property type="protein sequence ID" value="CAH3020315.1"/>
    <property type="molecule type" value="Genomic_DNA"/>
</dbReference>
<dbReference type="InterPro" id="IPR045144">
    <property type="entry name" value="TAF4"/>
</dbReference>